<dbReference type="RefSeq" id="WP_111198532.1">
    <property type="nucleotide sequence ID" value="NZ_QKVK01000004.1"/>
</dbReference>
<evidence type="ECO:0000313" key="2">
    <source>
        <dbReference type="EMBL" id="PZF76955.1"/>
    </source>
</evidence>
<protein>
    <submittedName>
        <fullName evidence="2">Arylesterase</fullName>
    </submittedName>
</protein>
<dbReference type="Gene3D" id="3.40.50.1110">
    <property type="entry name" value="SGNH hydrolase"/>
    <property type="match status" value="1"/>
</dbReference>
<name>A0A2W2AN82_9HYPH</name>
<dbReference type="SUPFAM" id="SSF52266">
    <property type="entry name" value="SGNH hydrolase"/>
    <property type="match status" value="1"/>
</dbReference>
<dbReference type="EMBL" id="QKVK01000004">
    <property type="protein sequence ID" value="PZF76955.1"/>
    <property type="molecule type" value="Genomic_DNA"/>
</dbReference>
<accession>A0A2W2AN82</accession>
<dbReference type="CDD" id="cd01839">
    <property type="entry name" value="SGNH_arylesterase_like"/>
    <property type="match status" value="1"/>
</dbReference>
<organism evidence="2 3">
    <name type="scientific">Aestuariivirga litoralis</name>
    <dbReference type="NCBI Taxonomy" id="2650924"/>
    <lineage>
        <taxon>Bacteria</taxon>
        <taxon>Pseudomonadati</taxon>
        <taxon>Pseudomonadota</taxon>
        <taxon>Alphaproteobacteria</taxon>
        <taxon>Hyphomicrobiales</taxon>
        <taxon>Aestuariivirgaceae</taxon>
        <taxon>Aestuariivirga</taxon>
    </lineage>
</organism>
<proteinExistence type="predicted"/>
<dbReference type="GO" id="GO:0016788">
    <property type="term" value="F:hydrolase activity, acting on ester bonds"/>
    <property type="evidence" value="ECO:0007669"/>
    <property type="project" value="UniProtKB-ARBA"/>
</dbReference>
<evidence type="ECO:0000259" key="1">
    <source>
        <dbReference type="Pfam" id="PF13472"/>
    </source>
</evidence>
<evidence type="ECO:0000313" key="3">
    <source>
        <dbReference type="Proteomes" id="UP000248795"/>
    </source>
</evidence>
<dbReference type="Pfam" id="PF13472">
    <property type="entry name" value="Lipase_GDSL_2"/>
    <property type="match status" value="1"/>
</dbReference>
<dbReference type="Proteomes" id="UP000248795">
    <property type="component" value="Unassembled WGS sequence"/>
</dbReference>
<sequence length="212" mass="23322">MKTILAFGDSLTWGFIAGSFERHPFDVRWPNVLAAGLKGKARVIEEGHNGRTTVFDDPTTPDDRNGSHVLPVLLSTHTPLDLVIVLLGTNDIKFANRCRAFDASMGMARLVQIVQTFPFLDWAPRPQVLIVAPPALVPTEDEWFNDLWGHAIAESKQFGKHYARVAEEMGVHFFDAGTVARADKTDGGHLDAENTRAIGTALVPVVKRILSL</sequence>
<comment type="caution">
    <text evidence="2">The sequence shown here is derived from an EMBL/GenBank/DDBJ whole genome shotgun (WGS) entry which is preliminary data.</text>
</comment>
<dbReference type="InterPro" id="IPR036514">
    <property type="entry name" value="SGNH_hydro_sf"/>
</dbReference>
<dbReference type="AlphaFoldDB" id="A0A2W2AN82"/>
<gene>
    <name evidence="2" type="ORF">DK847_10880</name>
</gene>
<keyword evidence="3" id="KW-1185">Reference proteome</keyword>
<dbReference type="InterPro" id="IPR013830">
    <property type="entry name" value="SGNH_hydro"/>
</dbReference>
<feature type="domain" description="SGNH hydrolase-type esterase" evidence="1">
    <location>
        <begin position="6"/>
        <end position="185"/>
    </location>
</feature>
<reference evidence="3" key="1">
    <citation type="submission" date="2018-06" db="EMBL/GenBank/DDBJ databases">
        <title>Aestuariibacter litoralis strain KCTC 52945T.</title>
        <authorList>
            <person name="Li X."/>
            <person name="Salam N."/>
            <person name="Li J.-L."/>
            <person name="Chen Y.-M."/>
            <person name="Yang Z.-W."/>
            <person name="Zhang L.-Y."/>
            <person name="Han M.-X."/>
            <person name="Xiao M."/>
            <person name="Li W.-J."/>
        </authorList>
    </citation>
    <scope>NUCLEOTIDE SEQUENCE [LARGE SCALE GENOMIC DNA]</scope>
    <source>
        <strain evidence="3">KCTC 52945</strain>
    </source>
</reference>